<protein>
    <submittedName>
        <fullName evidence="2">Uncharacterized protein</fullName>
    </submittedName>
</protein>
<reference evidence="3" key="1">
    <citation type="journal article" date="2011" name="Nat. Biotechnol.">
        <title>The genomic sequence of the Chinese hamster ovary (CHO)-K1 cell line.</title>
        <authorList>
            <person name="Xu X."/>
            <person name="Nagarajan H."/>
            <person name="Lewis N.E."/>
            <person name="Pan S."/>
            <person name="Cai Z."/>
            <person name="Liu X."/>
            <person name="Chen W."/>
            <person name="Xie M."/>
            <person name="Wang W."/>
            <person name="Hammond S."/>
            <person name="Andersen M.R."/>
            <person name="Neff N."/>
            <person name="Passarelli B."/>
            <person name="Koh W."/>
            <person name="Fan H.C."/>
            <person name="Wang J."/>
            <person name="Gui Y."/>
            <person name="Lee K.H."/>
            <person name="Betenbaugh M.J."/>
            <person name="Quake S.R."/>
            <person name="Famili I."/>
            <person name="Palsson B.O."/>
            <person name="Wang J."/>
        </authorList>
    </citation>
    <scope>NUCLEOTIDE SEQUENCE [LARGE SCALE GENOMIC DNA]</scope>
    <source>
        <strain evidence="3">CHO K1 cell line</strain>
    </source>
</reference>
<evidence type="ECO:0000256" key="1">
    <source>
        <dbReference type="SAM" id="SignalP"/>
    </source>
</evidence>
<keyword evidence="1" id="KW-0732">Signal</keyword>
<sequence>MHTTFRLLVGAISVLPTVAQGMEGWPWGMRTPVDTGPRSLVPIIPTLLYTQFRDDLTRH</sequence>
<evidence type="ECO:0000313" key="3">
    <source>
        <dbReference type="Proteomes" id="UP000001075"/>
    </source>
</evidence>
<gene>
    <name evidence="2" type="ORF">I79_020495</name>
</gene>
<dbReference type="EMBL" id="JH001672">
    <property type="protein sequence ID" value="EGV99739.1"/>
    <property type="molecule type" value="Genomic_DNA"/>
</dbReference>
<accession>G3IA78</accession>
<proteinExistence type="predicted"/>
<dbReference type="Proteomes" id="UP000001075">
    <property type="component" value="Unassembled WGS sequence"/>
</dbReference>
<feature type="chain" id="PRO_5003445197" evidence="1">
    <location>
        <begin position="22"/>
        <end position="59"/>
    </location>
</feature>
<evidence type="ECO:0000313" key="2">
    <source>
        <dbReference type="EMBL" id="EGV99739.1"/>
    </source>
</evidence>
<organism evidence="2 3">
    <name type="scientific">Cricetulus griseus</name>
    <name type="common">Chinese hamster</name>
    <name type="synonym">Cricetulus barabensis griseus</name>
    <dbReference type="NCBI Taxonomy" id="10029"/>
    <lineage>
        <taxon>Eukaryota</taxon>
        <taxon>Metazoa</taxon>
        <taxon>Chordata</taxon>
        <taxon>Craniata</taxon>
        <taxon>Vertebrata</taxon>
        <taxon>Euteleostomi</taxon>
        <taxon>Mammalia</taxon>
        <taxon>Eutheria</taxon>
        <taxon>Euarchontoglires</taxon>
        <taxon>Glires</taxon>
        <taxon>Rodentia</taxon>
        <taxon>Myomorpha</taxon>
        <taxon>Muroidea</taxon>
        <taxon>Cricetidae</taxon>
        <taxon>Cricetinae</taxon>
        <taxon>Cricetulus</taxon>
    </lineage>
</organism>
<feature type="signal peptide" evidence="1">
    <location>
        <begin position="1"/>
        <end position="21"/>
    </location>
</feature>
<name>G3IA78_CRIGR</name>
<dbReference type="InParanoid" id="G3IA78"/>
<dbReference type="AlphaFoldDB" id="G3IA78"/>